<sequence>MEDAVPCETNNKEHRLCEEESTSIDVIDQFLIASDKNNEECGERVRTVRDDIRQAVKNFDNCKRWGTAANRQTSCPMQGNQFSPRRAHSTLPYYHARRLRNVAYQQRHTTQLCALARTTQAHARTFPVCTSYQRVHRTRDTSPQRARYATPTPLATAHTTHHHATLCPYPPRYATLTPLAPIHTTLHLYPPHYATPTPLVTTYVTRHLDTLLLSPPRYATSTPLATTHAAAQYTAPRLIITRRLLTCYSTQTLLVTPHTTRRHLPCYATRNPICHRPPFRPASPHVSSLLVTPPARL</sequence>
<keyword evidence="2" id="KW-1185">Reference proteome</keyword>
<organism evidence="1 2">
    <name type="scientific">Petrolisthes cinctipes</name>
    <name type="common">Flat porcelain crab</name>
    <dbReference type="NCBI Taxonomy" id="88211"/>
    <lineage>
        <taxon>Eukaryota</taxon>
        <taxon>Metazoa</taxon>
        <taxon>Ecdysozoa</taxon>
        <taxon>Arthropoda</taxon>
        <taxon>Crustacea</taxon>
        <taxon>Multicrustacea</taxon>
        <taxon>Malacostraca</taxon>
        <taxon>Eumalacostraca</taxon>
        <taxon>Eucarida</taxon>
        <taxon>Decapoda</taxon>
        <taxon>Pleocyemata</taxon>
        <taxon>Anomura</taxon>
        <taxon>Galatheoidea</taxon>
        <taxon>Porcellanidae</taxon>
        <taxon>Petrolisthes</taxon>
    </lineage>
</organism>
<gene>
    <name evidence="1" type="ORF">Pcinc_016995</name>
</gene>
<accession>A0AAE1FRB4</accession>
<name>A0AAE1FRB4_PETCI</name>
<comment type="caution">
    <text evidence="1">The sequence shown here is derived from an EMBL/GenBank/DDBJ whole genome shotgun (WGS) entry which is preliminary data.</text>
</comment>
<proteinExistence type="predicted"/>
<reference evidence="1" key="1">
    <citation type="submission" date="2023-10" db="EMBL/GenBank/DDBJ databases">
        <title>Genome assemblies of two species of porcelain crab, Petrolisthes cinctipes and Petrolisthes manimaculis (Anomura: Porcellanidae).</title>
        <authorList>
            <person name="Angst P."/>
        </authorList>
    </citation>
    <scope>NUCLEOTIDE SEQUENCE</scope>
    <source>
        <strain evidence="1">PB745_01</strain>
        <tissue evidence="1">Gill</tissue>
    </source>
</reference>
<evidence type="ECO:0000313" key="2">
    <source>
        <dbReference type="Proteomes" id="UP001286313"/>
    </source>
</evidence>
<protein>
    <submittedName>
        <fullName evidence="1">Uncharacterized protein</fullName>
    </submittedName>
</protein>
<dbReference type="EMBL" id="JAWQEG010001559">
    <property type="protein sequence ID" value="KAK3878411.1"/>
    <property type="molecule type" value="Genomic_DNA"/>
</dbReference>
<dbReference type="Proteomes" id="UP001286313">
    <property type="component" value="Unassembled WGS sequence"/>
</dbReference>
<evidence type="ECO:0000313" key="1">
    <source>
        <dbReference type="EMBL" id="KAK3878411.1"/>
    </source>
</evidence>
<dbReference type="AlphaFoldDB" id="A0AAE1FRB4"/>